<evidence type="ECO:0000313" key="6">
    <source>
        <dbReference type="EMBL" id="KAF2798395.1"/>
    </source>
</evidence>
<protein>
    <submittedName>
        <fullName evidence="6">SET domain-containing protein</fullName>
    </submittedName>
</protein>
<dbReference type="GO" id="GO:0032259">
    <property type="term" value="P:methylation"/>
    <property type="evidence" value="ECO:0007669"/>
    <property type="project" value="UniProtKB-KW"/>
</dbReference>
<dbReference type="InterPro" id="IPR046341">
    <property type="entry name" value="SET_dom_sf"/>
</dbReference>
<dbReference type="PANTHER" id="PTHR13271">
    <property type="entry name" value="UNCHARACTERIZED PUTATIVE METHYLTRANSFERASE"/>
    <property type="match status" value="1"/>
</dbReference>
<keyword evidence="3" id="KW-0949">S-adenosyl-L-methionine</keyword>
<dbReference type="InterPro" id="IPR036464">
    <property type="entry name" value="Rubisco_LSMT_subst-bd_sf"/>
</dbReference>
<dbReference type="InterPro" id="IPR050600">
    <property type="entry name" value="SETD3_SETD6_MTase"/>
</dbReference>
<feature type="region of interest" description="Disordered" evidence="4">
    <location>
        <begin position="446"/>
        <end position="474"/>
    </location>
</feature>
<dbReference type="OrthoDB" id="341421at2759"/>
<dbReference type="SUPFAM" id="SSF81822">
    <property type="entry name" value="RuBisCo LSMT C-terminal, substrate-binding domain"/>
    <property type="match status" value="1"/>
</dbReference>
<dbReference type="InterPro" id="IPR044430">
    <property type="entry name" value="SETD6_SET"/>
</dbReference>
<dbReference type="FunFam" id="3.90.1410.10:FF:000007">
    <property type="entry name" value="Ribosomal lysine N-methyltransferase 4"/>
    <property type="match status" value="1"/>
</dbReference>
<dbReference type="EMBL" id="MU001785">
    <property type="protein sequence ID" value="KAF2798395.1"/>
    <property type="molecule type" value="Genomic_DNA"/>
</dbReference>
<evidence type="ECO:0000256" key="4">
    <source>
        <dbReference type="SAM" id="MobiDB-lite"/>
    </source>
</evidence>
<feature type="domain" description="SET" evidence="5">
    <location>
        <begin position="24"/>
        <end position="268"/>
    </location>
</feature>
<dbReference type="InterPro" id="IPR001214">
    <property type="entry name" value="SET_dom"/>
</dbReference>
<dbReference type="PROSITE" id="PS50280">
    <property type="entry name" value="SET"/>
    <property type="match status" value="1"/>
</dbReference>
<dbReference type="CDD" id="cd19178">
    <property type="entry name" value="SET_SETD6"/>
    <property type="match status" value="1"/>
</dbReference>
<keyword evidence="7" id="KW-1185">Reference proteome</keyword>
<dbReference type="Pfam" id="PF00856">
    <property type="entry name" value="SET"/>
    <property type="match status" value="1"/>
</dbReference>
<reference evidence="6" key="1">
    <citation type="journal article" date="2020" name="Stud. Mycol.">
        <title>101 Dothideomycetes genomes: a test case for predicting lifestyles and emergence of pathogens.</title>
        <authorList>
            <person name="Haridas S."/>
            <person name="Albert R."/>
            <person name="Binder M."/>
            <person name="Bloem J."/>
            <person name="Labutti K."/>
            <person name="Salamov A."/>
            <person name="Andreopoulos B."/>
            <person name="Baker S."/>
            <person name="Barry K."/>
            <person name="Bills G."/>
            <person name="Bluhm B."/>
            <person name="Cannon C."/>
            <person name="Castanera R."/>
            <person name="Culley D."/>
            <person name="Daum C."/>
            <person name="Ezra D."/>
            <person name="Gonzalez J."/>
            <person name="Henrissat B."/>
            <person name="Kuo A."/>
            <person name="Liang C."/>
            <person name="Lipzen A."/>
            <person name="Lutzoni F."/>
            <person name="Magnuson J."/>
            <person name="Mondo S."/>
            <person name="Nolan M."/>
            <person name="Ohm R."/>
            <person name="Pangilinan J."/>
            <person name="Park H.-J."/>
            <person name="Ramirez L."/>
            <person name="Alfaro M."/>
            <person name="Sun H."/>
            <person name="Tritt A."/>
            <person name="Yoshinaga Y."/>
            <person name="Zwiers L.-H."/>
            <person name="Turgeon B."/>
            <person name="Goodwin S."/>
            <person name="Spatafora J."/>
            <person name="Crous P."/>
            <person name="Grigoriev I."/>
        </authorList>
    </citation>
    <scope>NUCLEOTIDE SEQUENCE</scope>
    <source>
        <strain evidence="6">CBS 109.77</strain>
    </source>
</reference>
<proteinExistence type="predicted"/>
<dbReference type="InterPro" id="IPR015353">
    <property type="entry name" value="Rubisco_LSMT_subst-bd"/>
</dbReference>
<dbReference type="SUPFAM" id="SSF82199">
    <property type="entry name" value="SET domain"/>
    <property type="match status" value="1"/>
</dbReference>
<dbReference type="PANTHER" id="PTHR13271:SF34">
    <property type="entry name" value="N-LYSINE METHYLTRANSFERASE SETD6"/>
    <property type="match status" value="1"/>
</dbReference>
<dbReference type="GO" id="GO:0005634">
    <property type="term" value="C:nucleus"/>
    <property type="evidence" value="ECO:0007669"/>
    <property type="project" value="TreeGrafter"/>
</dbReference>
<gene>
    <name evidence="6" type="ORF">K505DRAFT_233395</name>
</gene>
<keyword evidence="1" id="KW-0489">Methyltransferase</keyword>
<name>A0A6A6XR10_9PLEO</name>
<dbReference type="GO" id="GO:0016279">
    <property type="term" value="F:protein-lysine N-methyltransferase activity"/>
    <property type="evidence" value="ECO:0007669"/>
    <property type="project" value="InterPro"/>
</dbReference>
<dbReference type="Pfam" id="PF09273">
    <property type="entry name" value="Rubis-subs-bind"/>
    <property type="match status" value="1"/>
</dbReference>
<organism evidence="6 7">
    <name type="scientific">Melanomma pulvis-pyrius CBS 109.77</name>
    <dbReference type="NCBI Taxonomy" id="1314802"/>
    <lineage>
        <taxon>Eukaryota</taxon>
        <taxon>Fungi</taxon>
        <taxon>Dikarya</taxon>
        <taxon>Ascomycota</taxon>
        <taxon>Pezizomycotina</taxon>
        <taxon>Dothideomycetes</taxon>
        <taxon>Pleosporomycetidae</taxon>
        <taxon>Pleosporales</taxon>
        <taxon>Melanommataceae</taxon>
        <taxon>Melanomma</taxon>
    </lineage>
</organism>
<evidence type="ECO:0000256" key="2">
    <source>
        <dbReference type="ARBA" id="ARBA00022679"/>
    </source>
</evidence>
<evidence type="ECO:0000256" key="1">
    <source>
        <dbReference type="ARBA" id="ARBA00022603"/>
    </source>
</evidence>
<accession>A0A6A6XR10</accession>
<dbReference type="Gene3D" id="3.90.1420.10">
    <property type="entry name" value="Rubisco LSMT, substrate-binding domain"/>
    <property type="match status" value="1"/>
</dbReference>
<evidence type="ECO:0000313" key="7">
    <source>
        <dbReference type="Proteomes" id="UP000799757"/>
    </source>
</evidence>
<dbReference type="AlphaFoldDB" id="A0A6A6XR10"/>
<sequence>MTPFDEASEAFMAWLSKSGAEISRKIQLQDLRNIQAGRGVVAVQNIEEDELLFRIPRPAILSVENSILSSEIPKSTFEHLGPWLSLILVMLYEYQNQTASNWAPYFNVLPTKFNTLMFWEADELEQLQASAVRNKIGKEEADAMFKNELVPVIKEFAEIFYSGDVHAQKRAEAMVEPHNLELMHKMGSLIMAYAFDVEPVNVQKDVDEEGYASEDEDEALPKGMVPLADMLNADADKNNARLFYESEYLSMKAVKPIMAGEEIFNDYGPLPRSDLLRRYGYITDNYAQYDVVEIPFDHITYAASGDSIPFYDEKIEYLDEHGLIETGYDISAGNPFTIQESISPELIAVIETLLLEEAEFERLKRKGKLPKPDQLSARGAMILHGFIQTQARQYSTSLDQDLSDIASVPLTGDIASKERRYAMAKLVRIGEKKILRNAEQALINMAQTKERSTGASKRPAEDDNYGAGKKQRAQ</sequence>
<keyword evidence="2" id="KW-0808">Transferase</keyword>
<evidence type="ECO:0000259" key="5">
    <source>
        <dbReference type="PROSITE" id="PS50280"/>
    </source>
</evidence>
<dbReference type="Proteomes" id="UP000799757">
    <property type="component" value="Unassembled WGS sequence"/>
</dbReference>
<evidence type="ECO:0000256" key="3">
    <source>
        <dbReference type="ARBA" id="ARBA00022691"/>
    </source>
</evidence>
<dbReference type="Gene3D" id="3.90.1410.10">
    <property type="entry name" value="set domain protein methyltransferase, domain 1"/>
    <property type="match status" value="1"/>
</dbReference>